<keyword evidence="1 2" id="KW-0472">Membrane</keyword>
<proteinExistence type="inferred from homology"/>
<protein>
    <recommendedName>
        <fullName evidence="1">ATP synthase protein I</fullName>
    </recommendedName>
</protein>
<dbReference type="GO" id="GO:1902600">
    <property type="term" value="P:proton transmembrane transport"/>
    <property type="evidence" value="ECO:0007669"/>
    <property type="project" value="UniProtKB-KW"/>
</dbReference>
<dbReference type="AlphaFoldDB" id="A0A328AHF7"/>
<dbReference type="Pfam" id="PF09527">
    <property type="entry name" value="ATPase_gene1"/>
    <property type="match status" value="1"/>
</dbReference>
<accession>A0A328AHF7</accession>
<organism evidence="3 4">
    <name type="scientific">Phenylobacterium soli</name>
    <dbReference type="NCBI Taxonomy" id="2170551"/>
    <lineage>
        <taxon>Bacteria</taxon>
        <taxon>Pseudomonadati</taxon>
        <taxon>Pseudomonadota</taxon>
        <taxon>Alphaproteobacteria</taxon>
        <taxon>Caulobacterales</taxon>
        <taxon>Caulobacteraceae</taxon>
        <taxon>Phenylobacterium</taxon>
    </lineage>
</organism>
<feature type="transmembrane region" description="Helical" evidence="2">
    <location>
        <begin position="69"/>
        <end position="89"/>
    </location>
</feature>
<reference evidence="4" key="1">
    <citation type="submission" date="2018-05" db="EMBL/GenBank/DDBJ databases">
        <authorList>
            <person name="Li X."/>
        </authorList>
    </citation>
    <scope>NUCLEOTIDE SEQUENCE [LARGE SCALE GENOMIC DNA]</scope>
    <source>
        <strain evidence="4">LX32</strain>
    </source>
</reference>
<dbReference type="OrthoDB" id="15401at2"/>
<evidence type="ECO:0000256" key="2">
    <source>
        <dbReference type="SAM" id="Phobius"/>
    </source>
</evidence>
<evidence type="ECO:0000256" key="1">
    <source>
        <dbReference type="PIRNR" id="PIRNR032126"/>
    </source>
</evidence>
<dbReference type="EMBL" id="QFYQ01000001">
    <property type="protein sequence ID" value="RAK54232.1"/>
    <property type="molecule type" value="Genomic_DNA"/>
</dbReference>
<keyword evidence="2" id="KW-0812">Transmembrane</keyword>
<comment type="similarity">
    <text evidence="1">Belongs to the bacterial AtpI family.</text>
</comment>
<sequence length="118" mass="12623">MAPANDAREEAIRRLDERAAALGARTQRPVTSHAGEQAVSQAYRIIAELIGGVLVGLAGGFIVDRVLNTTPWGLIGGVLLGFALSVWMARRTANRLMALAKQGEEPLPSVPFEDDEES</sequence>
<dbReference type="RefSeq" id="WP_111527983.1">
    <property type="nucleotide sequence ID" value="NZ_JBHRSG010000002.1"/>
</dbReference>
<dbReference type="GO" id="GO:0045259">
    <property type="term" value="C:proton-transporting ATP synthase complex"/>
    <property type="evidence" value="ECO:0007669"/>
    <property type="project" value="UniProtKB-UniRule"/>
</dbReference>
<comment type="function">
    <text evidence="1">A possible function for this protein is to guide the assembly of the membrane sector of the ATPase enzyme complex.</text>
</comment>
<comment type="caution">
    <text evidence="3">The sequence shown here is derived from an EMBL/GenBank/DDBJ whole genome shotgun (WGS) entry which is preliminary data.</text>
</comment>
<keyword evidence="2" id="KW-1133">Transmembrane helix</keyword>
<evidence type="ECO:0000313" key="3">
    <source>
        <dbReference type="EMBL" id="RAK54232.1"/>
    </source>
</evidence>
<gene>
    <name evidence="3" type="ORF">DJ017_06695</name>
</gene>
<dbReference type="Proteomes" id="UP000249254">
    <property type="component" value="Unassembled WGS sequence"/>
</dbReference>
<dbReference type="InterPro" id="IPR016989">
    <property type="entry name" value="Atp1_alphaprobac"/>
</dbReference>
<dbReference type="PIRSF" id="PIRSF032126">
    <property type="entry name" value="F0F1_ATP_synthase_subunit_I"/>
    <property type="match status" value="1"/>
</dbReference>
<keyword evidence="1" id="KW-0406">Ion transport</keyword>
<keyword evidence="1" id="KW-0813">Transport</keyword>
<name>A0A328AHF7_9CAUL</name>
<keyword evidence="4" id="KW-1185">Reference proteome</keyword>
<keyword evidence="1" id="KW-0375">Hydrogen ion transport</keyword>
<evidence type="ECO:0000313" key="4">
    <source>
        <dbReference type="Proteomes" id="UP000249254"/>
    </source>
</evidence>
<feature type="transmembrane region" description="Helical" evidence="2">
    <location>
        <begin position="45"/>
        <end position="63"/>
    </location>
</feature>
<dbReference type="InterPro" id="IPR032820">
    <property type="entry name" value="ATPase_put"/>
</dbReference>